<protein>
    <submittedName>
        <fullName evidence="2">Isomerase</fullName>
    </submittedName>
</protein>
<name>A0A9W6R3F6_9PSEU</name>
<dbReference type="SUPFAM" id="SSF54427">
    <property type="entry name" value="NTF2-like"/>
    <property type="match status" value="1"/>
</dbReference>
<dbReference type="Proteomes" id="UP001165136">
    <property type="component" value="Unassembled WGS sequence"/>
</dbReference>
<evidence type="ECO:0000259" key="1">
    <source>
        <dbReference type="Pfam" id="PF12680"/>
    </source>
</evidence>
<dbReference type="RefSeq" id="WP_027941720.1">
    <property type="nucleotide sequence ID" value="NZ_BSTI01000009.1"/>
</dbReference>
<organism evidence="2 3">
    <name type="scientific">Amycolatopsis taiwanensis</name>
    <dbReference type="NCBI Taxonomy" id="342230"/>
    <lineage>
        <taxon>Bacteria</taxon>
        <taxon>Bacillati</taxon>
        <taxon>Actinomycetota</taxon>
        <taxon>Actinomycetes</taxon>
        <taxon>Pseudonocardiales</taxon>
        <taxon>Pseudonocardiaceae</taxon>
        <taxon>Amycolatopsis</taxon>
    </lineage>
</organism>
<sequence length="120" mass="13143">MTDFTALAHRYIDAFNETDPVKRREVIEQLFTEDVIYTDPLGSVRGWDGVDQFIAGAQGQFAGLIFSLPGEVDGHHDIARFSWHLGPAGADEPLAIGFDVVAIDGDRISRVLGFLDKLPG</sequence>
<comment type="caution">
    <text evidence="2">The sequence shown here is derived from an EMBL/GenBank/DDBJ whole genome shotgun (WGS) entry which is preliminary data.</text>
</comment>
<dbReference type="GO" id="GO:0016853">
    <property type="term" value="F:isomerase activity"/>
    <property type="evidence" value="ECO:0007669"/>
    <property type="project" value="UniProtKB-KW"/>
</dbReference>
<evidence type="ECO:0000313" key="3">
    <source>
        <dbReference type="Proteomes" id="UP001165136"/>
    </source>
</evidence>
<gene>
    <name evidence="2" type="ORF">Atai01_42840</name>
</gene>
<dbReference type="AlphaFoldDB" id="A0A9W6R3F6"/>
<feature type="domain" description="SnoaL-like" evidence="1">
    <location>
        <begin position="9"/>
        <end position="110"/>
    </location>
</feature>
<accession>A0A9W6R3F6</accession>
<dbReference type="Pfam" id="PF12680">
    <property type="entry name" value="SnoaL_2"/>
    <property type="match status" value="1"/>
</dbReference>
<dbReference type="InterPro" id="IPR032710">
    <property type="entry name" value="NTF2-like_dom_sf"/>
</dbReference>
<keyword evidence="2" id="KW-0413">Isomerase</keyword>
<dbReference type="EMBL" id="BSTI01000009">
    <property type="protein sequence ID" value="GLY67665.1"/>
    <property type="molecule type" value="Genomic_DNA"/>
</dbReference>
<evidence type="ECO:0000313" key="2">
    <source>
        <dbReference type="EMBL" id="GLY67665.1"/>
    </source>
</evidence>
<proteinExistence type="predicted"/>
<dbReference type="InterPro" id="IPR037401">
    <property type="entry name" value="SnoaL-like"/>
</dbReference>
<reference evidence="2" key="1">
    <citation type="submission" date="2023-03" db="EMBL/GenBank/DDBJ databases">
        <title>Amycolatopsis taiwanensis NBRC 103393.</title>
        <authorList>
            <person name="Ichikawa N."/>
            <person name="Sato H."/>
            <person name="Tonouchi N."/>
        </authorList>
    </citation>
    <scope>NUCLEOTIDE SEQUENCE</scope>
    <source>
        <strain evidence="2">NBRC 103393</strain>
    </source>
</reference>
<keyword evidence="3" id="KW-1185">Reference proteome</keyword>
<dbReference type="Gene3D" id="3.10.450.50">
    <property type="match status" value="1"/>
</dbReference>